<evidence type="ECO:0000256" key="4">
    <source>
        <dbReference type="ARBA" id="ARBA00023125"/>
    </source>
</evidence>
<feature type="domain" description="RNA polymerase sigma-70 region 2" evidence="6">
    <location>
        <begin position="9"/>
        <end position="74"/>
    </location>
</feature>
<dbReference type="GO" id="GO:0003677">
    <property type="term" value="F:DNA binding"/>
    <property type="evidence" value="ECO:0007669"/>
    <property type="project" value="UniProtKB-KW"/>
</dbReference>
<evidence type="ECO:0000313" key="9">
    <source>
        <dbReference type="Proteomes" id="UP000824094"/>
    </source>
</evidence>
<evidence type="ECO:0000256" key="1">
    <source>
        <dbReference type="ARBA" id="ARBA00010641"/>
    </source>
</evidence>
<dbReference type="PANTHER" id="PTHR43133">
    <property type="entry name" value="RNA POLYMERASE ECF-TYPE SIGMA FACTO"/>
    <property type="match status" value="1"/>
</dbReference>
<dbReference type="EMBL" id="DVNF01000138">
    <property type="protein sequence ID" value="HIU60659.1"/>
    <property type="molecule type" value="Genomic_DNA"/>
</dbReference>
<proteinExistence type="inferred from homology"/>
<dbReference type="SUPFAM" id="SSF88659">
    <property type="entry name" value="Sigma3 and sigma4 domains of RNA polymerase sigma factors"/>
    <property type="match status" value="1"/>
</dbReference>
<evidence type="ECO:0000313" key="8">
    <source>
        <dbReference type="EMBL" id="HIU60659.1"/>
    </source>
</evidence>
<dbReference type="PANTHER" id="PTHR43133:SF8">
    <property type="entry name" value="RNA POLYMERASE SIGMA FACTOR HI_1459-RELATED"/>
    <property type="match status" value="1"/>
</dbReference>
<organism evidence="8 9">
    <name type="scientific">Candidatus Stercoripulliclostridium merdigallinarum</name>
    <dbReference type="NCBI Taxonomy" id="2840951"/>
    <lineage>
        <taxon>Bacteria</taxon>
        <taxon>Bacillati</taxon>
        <taxon>Bacillota</taxon>
        <taxon>Clostridia</taxon>
        <taxon>Eubacteriales</taxon>
        <taxon>Candidatus Stercoripulliclostridium</taxon>
    </lineage>
</organism>
<keyword evidence="3" id="KW-0731">Sigma factor</keyword>
<evidence type="ECO:0000259" key="6">
    <source>
        <dbReference type="Pfam" id="PF04542"/>
    </source>
</evidence>
<dbReference type="AlphaFoldDB" id="A0A9D1MII3"/>
<dbReference type="GO" id="GO:0016987">
    <property type="term" value="F:sigma factor activity"/>
    <property type="evidence" value="ECO:0007669"/>
    <property type="project" value="UniProtKB-KW"/>
</dbReference>
<dbReference type="InterPro" id="IPR013249">
    <property type="entry name" value="RNA_pol_sigma70_r4_t2"/>
</dbReference>
<dbReference type="InterPro" id="IPR013325">
    <property type="entry name" value="RNA_pol_sigma_r2"/>
</dbReference>
<dbReference type="InterPro" id="IPR039425">
    <property type="entry name" value="RNA_pol_sigma-70-like"/>
</dbReference>
<dbReference type="NCBIfam" id="TIGR02937">
    <property type="entry name" value="sigma70-ECF"/>
    <property type="match status" value="1"/>
</dbReference>
<evidence type="ECO:0000256" key="5">
    <source>
        <dbReference type="ARBA" id="ARBA00023163"/>
    </source>
</evidence>
<evidence type="ECO:0000259" key="7">
    <source>
        <dbReference type="Pfam" id="PF08281"/>
    </source>
</evidence>
<gene>
    <name evidence="8" type="ORF">IAB05_04650</name>
</gene>
<comment type="caution">
    <text evidence="8">The sequence shown here is derived from an EMBL/GenBank/DDBJ whole genome shotgun (WGS) entry which is preliminary data.</text>
</comment>
<dbReference type="InterPro" id="IPR036388">
    <property type="entry name" value="WH-like_DNA-bd_sf"/>
</dbReference>
<accession>A0A9D1MII3</accession>
<dbReference type="Gene3D" id="1.10.10.10">
    <property type="entry name" value="Winged helix-like DNA-binding domain superfamily/Winged helix DNA-binding domain"/>
    <property type="match status" value="1"/>
</dbReference>
<evidence type="ECO:0000256" key="3">
    <source>
        <dbReference type="ARBA" id="ARBA00023082"/>
    </source>
</evidence>
<name>A0A9D1MII3_9FIRM</name>
<dbReference type="InterPro" id="IPR013324">
    <property type="entry name" value="RNA_pol_sigma_r3/r4-like"/>
</dbReference>
<dbReference type="GO" id="GO:0006352">
    <property type="term" value="P:DNA-templated transcription initiation"/>
    <property type="evidence" value="ECO:0007669"/>
    <property type="project" value="InterPro"/>
</dbReference>
<dbReference type="InterPro" id="IPR014284">
    <property type="entry name" value="RNA_pol_sigma-70_dom"/>
</dbReference>
<keyword evidence="5" id="KW-0804">Transcription</keyword>
<dbReference type="Gene3D" id="1.10.1740.10">
    <property type="match status" value="1"/>
</dbReference>
<dbReference type="SUPFAM" id="SSF88946">
    <property type="entry name" value="Sigma2 domain of RNA polymerase sigma factors"/>
    <property type="match status" value="1"/>
</dbReference>
<comment type="similarity">
    <text evidence="1">Belongs to the sigma-70 factor family. ECF subfamily.</text>
</comment>
<keyword evidence="4" id="KW-0238">DNA-binding</keyword>
<dbReference type="Proteomes" id="UP000824094">
    <property type="component" value="Unassembled WGS sequence"/>
</dbReference>
<dbReference type="InterPro" id="IPR007627">
    <property type="entry name" value="RNA_pol_sigma70_r2"/>
</dbReference>
<keyword evidence="2" id="KW-0805">Transcription regulation</keyword>
<evidence type="ECO:0000256" key="2">
    <source>
        <dbReference type="ARBA" id="ARBA00023015"/>
    </source>
</evidence>
<reference evidence="8" key="2">
    <citation type="journal article" date="2021" name="PeerJ">
        <title>Extensive microbial diversity within the chicken gut microbiome revealed by metagenomics and culture.</title>
        <authorList>
            <person name="Gilroy R."/>
            <person name="Ravi A."/>
            <person name="Getino M."/>
            <person name="Pursley I."/>
            <person name="Horton D.L."/>
            <person name="Alikhan N.F."/>
            <person name="Baker D."/>
            <person name="Gharbi K."/>
            <person name="Hall N."/>
            <person name="Watson M."/>
            <person name="Adriaenssens E.M."/>
            <person name="Foster-Nyarko E."/>
            <person name="Jarju S."/>
            <person name="Secka A."/>
            <person name="Antonio M."/>
            <person name="Oren A."/>
            <person name="Chaudhuri R.R."/>
            <person name="La Ragione R."/>
            <person name="Hildebrand F."/>
            <person name="Pallen M.J."/>
        </authorList>
    </citation>
    <scope>NUCLEOTIDE SEQUENCE</scope>
    <source>
        <strain evidence="8">18911</strain>
    </source>
</reference>
<sequence>MRQDAIEELYKLYYNDALLYSLSISGDKQTAEDVVHSAFYKALLTADGVIDNFKAWLIRVCRNELYTKLKKGKRQQSLDTEQTAQSAALTDEAESAIESIIRREEYRALHRAMALMKTEEREYLTLFYFEELTIAEIADVMQKSTTATKVALYRARENLKKIFSAIYNK</sequence>
<protein>
    <submittedName>
        <fullName evidence="8">RNA polymerase sigma factor</fullName>
    </submittedName>
</protein>
<reference evidence="8" key="1">
    <citation type="submission" date="2020-10" db="EMBL/GenBank/DDBJ databases">
        <authorList>
            <person name="Gilroy R."/>
        </authorList>
    </citation>
    <scope>NUCLEOTIDE SEQUENCE</scope>
    <source>
        <strain evidence="8">18911</strain>
    </source>
</reference>
<feature type="domain" description="RNA polymerase sigma factor 70 region 4 type 2" evidence="7">
    <location>
        <begin position="107"/>
        <end position="159"/>
    </location>
</feature>
<dbReference type="Pfam" id="PF04542">
    <property type="entry name" value="Sigma70_r2"/>
    <property type="match status" value="1"/>
</dbReference>
<dbReference type="Pfam" id="PF08281">
    <property type="entry name" value="Sigma70_r4_2"/>
    <property type="match status" value="1"/>
</dbReference>